<evidence type="ECO:0000256" key="1">
    <source>
        <dbReference type="ARBA" id="ARBA00009820"/>
    </source>
</evidence>
<keyword evidence="3" id="KW-0732">Signal</keyword>
<evidence type="ECO:0000256" key="2">
    <source>
        <dbReference type="SAM" id="MobiDB-lite"/>
    </source>
</evidence>
<comment type="similarity">
    <text evidence="1">Belongs to the TolB family.</text>
</comment>
<dbReference type="EMBL" id="JAVDYG010000001">
    <property type="protein sequence ID" value="MDR7363692.1"/>
    <property type="molecule type" value="Genomic_DNA"/>
</dbReference>
<dbReference type="InterPro" id="IPR011659">
    <property type="entry name" value="WD40"/>
</dbReference>
<dbReference type="Pfam" id="PF07676">
    <property type="entry name" value="PD40"/>
    <property type="match status" value="3"/>
</dbReference>
<dbReference type="RefSeq" id="WP_310304367.1">
    <property type="nucleotide sequence ID" value="NZ_BAAAPS010000005.1"/>
</dbReference>
<dbReference type="InterPro" id="IPR011042">
    <property type="entry name" value="6-blade_b-propeller_TolB-like"/>
</dbReference>
<organism evidence="4 5">
    <name type="scientific">Nocardioides marmoribigeumensis</name>
    <dbReference type="NCBI Taxonomy" id="433649"/>
    <lineage>
        <taxon>Bacteria</taxon>
        <taxon>Bacillati</taxon>
        <taxon>Actinomycetota</taxon>
        <taxon>Actinomycetes</taxon>
        <taxon>Propionibacteriales</taxon>
        <taxon>Nocardioidaceae</taxon>
        <taxon>Nocardioides</taxon>
    </lineage>
</organism>
<evidence type="ECO:0000313" key="4">
    <source>
        <dbReference type="EMBL" id="MDR7363692.1"/>
    </source>
</evidence>
<protein>
    <submittedName>
        <fullName evidence="4">Tol biopolymer transport system component</fullName>
    </submittedName>
</protein>
<dbReference type="Gene3D" id="2.120.10.30">
    <property type="entry name" value="TolB, C-terminal domain"/>
    <property type="match status" value="2"/>
</dbReference>
<reference evidence="4 5" key="1">
    <citation type="submission" date="2023-07" db="EMBL/GenBank/DDBJ databases">
        <title>Sequencing the genomes of 1000 actinobacteria strains.</title>
        <authorList>
            <person name="Klenk H.-P."/>
        </authorList>
    </citation>
    <scope>NUCLEOTIDE SEQUENCE [LARGE SCALE GENOMIC DNA]</scope>
    <source>
        <strain evidence="4 5">DSM 19426</strain>
    </source>
</reference>
<feature type="region of interest" description="Disordered" evidence="2">
    <location>
        <begin position="85"/>
        <end position="104"/>
    </location>
</feature>
<feature type="signal peptide" evidence="3">
    <location>
        <begin position="1"/>
        <end position="29"/>
    </location>
</feature>
<comment type="caution">
    <text evidence="4">The sequence shown here is derived from an EMBL/GenBank/DDBJ whole genome shotgun (WGS) entry which is preliminary data.</text>
</comment>
<proteinExistence type="inferred from homology"/>
<dbReference type="Proteomes" id="UP001183648">
    <property type="component" value="Unassembled WGS sequence"/>
</dbReference>
<feature type="region of interest" description="Disordered" evidence="2">
    <location>
        <begin position="381"/>
        <end position="401"/>
    </location>
</feature>
<feature type="compositionally biased region" description="Polar residues" evidence="2">
    <location>
        <begin position="392"/>
        <end position="401"/>
    </location>
</feature>
<dbReference type="SUPFAM" id="SSF82171">
    <property type="entry name" value="DPP6 N-terminal domain-like"/>
    <property type="match status" value="1"/>
</dbReference>
<evidence type="ECO:0000313" key="5">
    <source>
        <dbReference type="Proteomes" id="UP001183648"/>
    </source>
</evidence>
<evidence type="ECO:0000256" key="3">
    <source>
        <dbReference type="SAM" id="SignalP"/>
    </source>
</evidence>
<sequence>MSLPRTPLLMLAAAAVGVPLALSSGTTFAAAGDVWAVSKEASGISGRPTVPDGGGRAFFGSSATDVVGKDANGAADAFWRRRDGVTTKISTPPGGGDADGASSDVQVSADGKTVAFATDASNLWNSDHNEKKDIYACTRTCFSVGWVARGMEPDGDSMHPRLSADSKWVAFASDASNWVKDDTNGVRDVFVANVRSGAVTRVSVSSSGAQLGSPSDHPSISADGQLVTFSTRGRAVPRDTNTWSDVYLRDLTAGRTSLVSQSRDEKIANRASGSAAVAKRCLDGTCFPTVVFTSTASNLVGNDTNGVRDVFVRERGSTARISVSKKGVQGARGEGSWGPSISRDGRYVAFASDADLTGIAAQASDQGQILLRDRSNGSVRLLSGSGGVPGNGDSTAPSLSPNGKYAAFQSRATNLDTVTKDNHTWDVFVTTVY</sequence>
<feature type="chain" id="PRO_5046785512" evidence="3">
    <location>
        <begin position="30"/>
        <end position="433"/>
    </location>
</feature>
<gene>
    <name evidence="4" type="ORF">J2S63_003245</name>
</gene>
<name>A0ABU2BZ71_9ACTN</name>
<keyword evidence="5" id="KW-1185">Reference proteome</keyword>
<accession>A0ABU2BZ71</accession>
<dbReference type="PANTHER" id="PTHR36842">
    <property type="entry name" value="PROTEIN TOLB HOMOLOG"/>
    <property type="match status" value="1"/>
</dbReference>